<evidence type="ECO:0000256" key="1">
    <source>
        <dbReference type="ARBA" id="ARBA00022679"/>
    </source>
</evidence>
<proteinExistence type="predicted"/>
<accession>A0A1T4JNB5</accession>
<dbReference type="InterPro" id="IPR044855">
    <property type="entry name" value="CoA-Trfase_III_dom3_sf"/>
</dbReference>
<dbReference type="Gene3D" id="3.30.1540.10">
    <property type="entry name" value="formyl-coa transferase, domain 3"/>
    <property type="match status" value="1"/>
</dbReference>
<dbReference type="Pfam" id="PF02515">
    <property type="entry name" value="CoA_transf_3"/>
    <property type="match status" value="1"/>
</dbReference>
<keyword evidence="1 3" id="KW-0808">Transferase</keyword>
<dbReference type="PANTHER" id="PTHR48207">
    <property type="entry name" value="SUCCINATE--HYDROXYMETHYLGLUTARATE COA-TRANSFERASE"/>
    <property type="match status" value="1"/>
</dbReference>
<sequence length="378" mass="40512">MSAKPLEGIKVVEFGQNLAGPYCGQILAFLGAEVVKVERPDGDDARKWGPPFVDGDATGFIALNRGKKSITCDLADPGQREALIERIGAADIFVHNLRADVPAKFGIDGPTLTKRFPRLIYADLGAFGHTGPWKERPGYEPIIQAVAGLISLNGDPSGPAARVGVSIIDLSTGMWTAIGVLAALAKRAATGQGSLVNTSLFESGLMWASNHVAQYSVTGKMPPRQGTGHPSLTPYQAFECSDGPLMICPGNDRLWRKFAEVLGHPEWPDEPRFKTNVDRFERREMLLGMIADIMKRESRAHWSARLDALGVPNGPLNTVPQVLELAQTAALGMFLKPYADSPALFHGLPLSIDGERAGSLARAPKIGEDNSGEDGGGR</sequence>
<dbReference type="GO" id="GO:0008410">
    <property type="term" value="F:CoA-transferase activity"/>
    <property type="evidence" value="ECO:0007669"/>
    <property type="project" value="TreeGrafter"/>
</dbReference>
<dbReference type="InterPro" id="IPR003673">
    <property type="entry name" value="CoA-Trfase_fam_III"/>
</dbReference>
<protein>
    <submittedName>
        <fullName evidence="3">Formyl-CoA transferase</fullName>
    </submittedName>
</protein>
<dbReference type="InterPro" id="IPR050483">
    <property type="entry name" value="CoA-transferase_III_domain"/>
</dbReference>
<reference evidence="4" key="1">
    <citation type="submission" date="2017-02" db="EMBL/GenBank/DDBJ databases">
        <authorList>
            <person name="Varghese N."/>
            <person name="Submissions S."/>
        </authorList>
    </citation>
    <scope>NUCLEOTIDE SEQUENCE [LARGE SCALE GENOMIC DNA]</scope>
    <source>
        <strain evidence="4">ATCC 27094</strain>
    </source>
</reference>
<feature type="region of interest" description="Disordered" evidence="2">
    <location>
        <begin position="359"/>
        <end position="378"/>
    </location>
</feature>
<gene>
    <name evidence="3" type="ORF">SAMN02745126_00240</name>
</gene>
<organism evidence="3 4">
    <name type="scientific">Enhydrobacter aerosaccus</name>
    <dbReference type="NCBI Taxonomy" id="225324"/>
    <lineage>
        <taxon>Bacteria</taxon>
        <taxon>Pseudomonadati</taxon>
        <taxon>Pseudomonadota</taxon>
        <taxon>Alphaproteobacteria</taxon>
        <taxon>Hyphomicrobiales</taxon>
        <taxon>Enhydrobacter</taxon>
    </lineage>
</organism>
<keyword evidence="4" id="KW-1185">Reference proteome</keyword>
<dbReference type="STRING" id="225324.SAMN02745126_00240"/>
<dbReference type="RefSeq" id="WP_085932007.1">
    <property type="nucleotide sequence ID" value="NZ_FUWJ01000001.1"/>
</dbReference>
<dbReference type="SUPFAM" id="SSF89796">
    <property type="entry name" value="CoA-transferase family III (CaiB/BaiF)"/>
    <property type="match status" value="1"/>
</dbReference>
<evidence type="ECO:0000256" key="2">
    <source>
        <dbReference type="SAM" id="MobiDB-lite"/>
    </source>
</evidence>
<dbReference type="OrthoDB" id="7457784at2"/>
<dbReference type="AlphaFoldDB" id="A0A1T4JNB5"/>
<dbReference type="InterPro" id="IPR023606">
    <property type="entry name" value="CoA-Trfase_III_dom_1_sf"/>
</dbReference>
<evidence type="ECO:0000313" key="3">
    <source>
        <dbReference type="EMBL" id="SJZ31692.1"/>
    </source>
</evidence>
<name>A0A1T4JNB5_9HYPH</name>
<dbReference type="PANTHER" id="PTHR48207:SF3">
    <property type="entry name" value="SUCCINATE--HYDROXYMETHYLGLUTARATE COA-TRANSFERASE"/>
    <property type="match status" value="1"/>
</dbReference>
<dbReference type="Proteomes" id="UP000190092">
    <property type="component" value="Unassembled WGS sequence"/>
</dbReference>
<dbReference type="Gene3D" id="3.40.50.10540">
    <property type="entry name" value="Crotonobetainyl-coa:carnitine coa-transferase, domain 1"/>
    <property type="match status" value="1"/>
</dbReference>
<evidence type="ECO:0000313" key="4">
    <source>
        <dbReference type="Proteomes" id="UP000190092"/>
    </source>
</evidence>
<dbReference type="EMBL" id="FUWJ01000001">
    <property type="protein sequence ID" value="SJZ31692.1"/>
    <property type="molecule type" value="Genomic_DNA"/>
</dbReference>